<dbReference type="SUPFAM" id="SSF56672">
    <property type="entry name" value="DNA/RNA polymerases"/>
    <property type="match status" value="1"/>
</dbReference>
<dbReference type="GO" id="GO:0003676">
    <property type="term" value="F:nucleic acid binding"/>
    <property type="evidence" value="ECO:0007669"/>
    <property type="project" value="InterPro"/>
</dbReference>
<dbReference type="FunFam" id="1.10.340.70:FF:000003">
    <property type="entry name" value="Protein CBG25708"/>
    <property type="match status" value="1"/>
</dbReference>
<dbReference type="EC" id="2.7.7.49" evidence="1"/>
<dbReference type="CDD" id="cd09274">
    <property type="entry name" value="RNase_HI_RT_Ty3"/>
    <property type="match status" value="1"/>
</dbReference>
<dbReference type="Proteomes" id="UP000079169">
    <property type="component" value="Unplaced"/>
</dbReference>
<feature type="non-terminal residue" evidence="6">
    <location>
        <position position="660"/>
    </location>
</feature>
<dbReference type="GeneID" id="103521552"/>
<dbReference type="Gene3D" id="3.30.70.270">
    <property type="match status" value="2"/>
</dbReference>
<evidence type="ECO:0000259" key="3">
    <source>
        <dbReference type="PROSITE" id="PS50878"/>
    </source>
</evidence>
<evidence type="ECO:0000259" key="4">
    <source>
        <dbReference type="PROSITE" id="PS50994"/>
    </source>
</evidence>
<dbReference type="PROSITE" id="PS50878">
    <property type="entry name" value="RT_POL"/>
    <property type="match status" value="1"/>
</dbReference>
<dbReference type="Pfam" id="PF17919">
    <property type="entry name" value="RT_RNaseH_2"/>
    <property type="match status" value="1"/>
</dbReference>
<feature type="domain" description="Integrase catalytic" evidence="4">
    <location>
        <begin position="531"/>
        <end position="660"/>
    </location>
</feature>
<keyword evidence="2" id="KW-0511">Multifunctional enzyme</keyword>
<dbReference type="InterPro" id="IPR036397">
    <property type="entry name" value="RNaseH_sf"/>
</dbReference>
<evidence type="ECO:0000256" key="2">
    <source>
        <dbReference type="ARBA" id="ARBA00023268"/>
    </source>
</evidence>
<dbReference type="Pfam" id="PF00078">
    <property type="entry name" value="RVT_1"/>
    <property type="match status" value="1"/>
</dbReference>
<dbReference type="RefSeq" id="XP_008484885.1">
    <property type="nucleotide sequence ID" value="XM_008486663.1"/>
</dbReference>
<dbReference type="SUPFAM" id="SSF53098">
    <property type="entry name" value="Ribonuclease H-like"/>
    <property type="match status" value="1"/>
</dbReference>
<dbReference type="Pfam" id="PF00665">
    <property type="entry name" value="rve"/>
    <property type="match status" value="1"/>
</dbReference>
<dbReference type="CDD" id="cd01647">
    <property type="entry name" value="RT_LTR"/>
    <property type="match status" value="1"/>
</dbReference>
<accession>A0A1S3DMM0</accession>
<dbReference type="InterPro" id="IPR050951">
    <property type="entry name" value="Retrovirus_Pol_polyprotein"/>
</dbReference>
<dbReference type="GO" id="GO:0003964">
    <property type="term" value="F:RNA-directed DNA polymerase activity"/>
    <property type="evidence" value="ECO:0007669"/>
    <property type="project" value="UniProtKB-EC"/>
</dbReference>
<feature type="domain" description="Reverse transcriptase" evidence="3">
    <location>
        <begin position="1"/>
        <end position="173"/>
    </location>
</feature>
<dbReference type="InterPro" id="IPR041577">
    <property type="entry name" value="RT_RNaseH_2"/>
</dbReference>
<dbReference type="OMA" id="RCAENIF"/>
<reference evidence="6" key="1">
    <citation type="submission" date="2025-08" db="UniProtKB">
        <authorList>
            <consortium name="RefSeq"/>
        </authorList>
    </citation>
    <scope>IDENTIFICATION</scope>
</reference>
<dbReference type="Gene3D" id="3.30.420.10">
    <property type="entry name" value="Ribonuclease H-like superfamily/Ribonuclease H"/>
    <property type="match status" value="1"/>
</dbReference>
<sequence>MDPLQLQEILNSFQQQQNNFITQLVAQLKPTQPNFSSIVPFERRIDDVLHSLRNSRYFCKLDLYKAYLHLKVDEESSMIQTISTHRGTFRMNRLSFGIKTAPSDFNRILCQILKGLQGVEAYFDDIIIHGSTREQCLQNLVACLQKLTRYNLHVNKNKCSFLSEKIEYLGHVVEFNKISKSPVKVRAIQDMTSPSNPEQVKQFMGLVTYYSRFIPDFSTMSYPLRCLLKKNQKWFWSSNCESAFLKLKSELCSDRVLMPFNPSLPVSLTTDASPYGVGAVLSHTVNGVEKPIAYASRSLTTSEQNYSQLDREALAIIFGVTHFYKYLFGRHFLLITDNQPLSRILHPYKALPQMTSARLLRYASFLSGFNYSVQFKRGELNQNADCLSRAPVQPYQISNDQLIGDEVNQLCAETIFQISSKYITSQVIQEETEKDSELRNIIQELKNNSTDSEFTLVDGIIFRKDRVVIPSSLRSIVLNELHETHLGITKMKQLARRYVYWFHIDKDIERLVRSCQNCALTRSNPPKAPVHPWDPPQGNWERIHIDYAGPFERHYFLVCVDAKSKWAEVKIIKDAPNSSNTINLLENIFSVHGYPQVMVSDNASIFQSEEFHAYCSNHGIFQKFIAPGHPATNGLAERNVQTLKHRLKAVSNEPMSMQMK</sequence>
<dbReference type="Gene3D" id="3.10.10.10">
    <property type="entry name" value="HIV Type 1 Reverse Transcriptase, subunit A, domain 1"/>
    <property type="match status" value="1"/>
</dbReference>
<dbReference type="InterPro" id="IPR001584">
    <property type="entry name" value="Integrase_cat-core"/>
</dbReference>
<dbReference type="InterPro" id="IPR000477">
    <property type="entry name" value="RT_dom"/>
</dbReference>
<dbReference type="PROSITE" id="PS50994">
    <property type="entry name" value="INTEGRASE"/>
    <property type="match status" value="1"/>
</dbReference>
<proteinExistence type="predicted"/>
<dbReference type="InterPro" id="IPR041588">
    <property type="entry name" value="Integrase_H2C2"/>
</dbReference>
<dbReference type="Gene3D" id="1.10.340.70">
    <property type="match status" value="1"/>
</dbReference>
<dbReference type="KEGG" id="dci:103521552"/>
<dbReference type="PaxDb" id="121845-A0A1S3DMM0"/>
<dbReference type="FunFam" id="3.30.70.270:FF:000026">
    <property type="entry name" value="Transposon Ty3-G Gag-Pol polyprotein"/>
    <property type="match status" value="1"/>
</dbReference>
<dbReference type="GO" id="GO:0042575">
    <property type="term" value="C:DNA polymerase complex"/>
    <property type="evidence" value="ECO:0007669"/>
    <property type="project" value="UniProtKB-ARBA"/>
</dbReference>
<keyword evidence="5" id="KW-1185">Reference proteome</keyword>
<dbReference type="STRING" id="121845.A0A1S3DMM0"/>
<protein>
    <recommendedName>
        <fullName evidence="1">RNA-directed DNA polymerase</fullName>
        <ecNumber evidence="1">2.7.7.49</ecNumber>
    </recommendedName>
</protein>
<organism evidence="5 6">
    <name type="scientific">Diaphorina citri</name>
    <name type="common">Asian citrus psyllid</name>
    <dbReference type="NCBI Taxonomy" id="121845"/>
    <lineage>
        <taxon>Eukaryota</taxon>
        <taxon>Metazoa</taxon>
        <taxon>Ecdysozoa</taxon>
        <taxon>Arthropoda</taxon>
        <taxon>Hexapoda</taxon>
        <taxon>Insecta</taxon>
        <taxon>Pterygota</taxon>
        <taxon>Neoptera</taxon>
        <taxon>Paraneoptera</taxon>
        <taxon>Hemiptera</taxon>
        <taxon>Sternorrhyncha</taxon>
        <taxon>Psylloidea</taxon>
        <taxon>Psyllidae</taxon>
        <taxon>Diaphorininae</taxon>
        <taxon>Diaphorina</taxon>
    </lineage>
</organism>
<dbReference type="GO" id="GO:0015074">
    <property type="term" value="P:DNA integration"/>
    <property type="evidence" value="ECO:0007669"/>
    <property type="project" value="InterPro"/>
</dbReference>
<evidence type="ECO:0000256" key="1">
    <source>
        <dbReference type="ARBA" id="ARBA00012493"/>
    </source>
</evidence>
<dbReference type="InterPro" id="IPR012337">
    <property type="entry name" value="RNaseH-like_sf"/>
</dbReference>
<dbReference type="Pfam" id="PF17921">
    <property type="entry name" value="Integrase_H2C2"/>
    <property type="match status" value="1"/>
</dbReference>
<dbReference type="InterPro" id="IPR043502">
    <property type="entry name" value="DNA/RNA_pol_sf"/>
</dbReference>
<dbReference type="PANTHER" id="PTHR37984:SF5">
    <property type="entry name" value="PROTEIN NYNRIN-LIKE"/>
    <property type="match status" value="1"/>
</dbReference>
<dbReference type="InterPro" id="IPR043128">
    <property type="entry name" value="Rev_trsase/Diguanyl_cyclase"/>
</dbReference>
<dbReference type="AlphaFoldDB" id="A0A1S3DMM0"/>
<evidence type="ECO:0000313" key="5">
    <source>
        <dbReference type="Proteomes" id="UP000079169"/>
    </source>
</evidence>
<evidence type="ECO:0000313" key="6">
    <source>
        <dbReference type="RefSeq" id="XP_008484885.1"/>
    </source>
</evidence>
<dbReference type="PANTHER" id="PTHR37984">
    <property type="entry name" value="PROTEIN CBG26694"/>
    <property type="match status" value="1"/>
</dbReference>
<name>A0A1S3DMM0_DIACI</name>
<gene>
    <name evidence="6" type="primary">LOC103521552</name>
</gene>